<organism evidence="2 3">
    <name type="scientific">Amniculicola lignicola CBS 123094</name>
    <dbReference type="NCBI Taxonomy" id="1392246"/>
    <lineage>
        <taxon>Eukaryota</taxon>
        <taxon>Fungi</taxon>
        <taxon>Dikarya</taxon>
        <taxon>Ascomycota</taxon>
        <taxon>Pezizomycotina</taxon>
        <taxon>Dothideomycetes</taxon>
        <taxon>Pleosporomycetidae</taxon>
        <taxon>Pleosporales</taxon>
        <taxon>Amniculicolaceae</taxon>
        <taxon>Amniculicola</taxon>
    </lineage>
</organism>
<feature type="compositionally biased region" description="Acidic residues" evidence="1">
    <location>
        <begin position="262"/>
        <end position="282"/>
    </location>
</feature>
<evidence type="ECO:0000256" key="1">
    <source>
        <dbReference type="SAM" id="MobiDB-lite"/>
    </source>
</evidence>
<evidence type="ECO:0000313" key="3">
    <source>
        <dbReference type="Proteomes" id="UP000799779"/>
    </source>
</evidence>
<feature type="compositionally biased region" description="Basic residues" evidence="1">
    <location>
        <begin position="1"/>
        <end position="11"/>
    </location>
</feature>
<dbReference type="OrthoDB" id="5408144at2759"/>
<evidence type="ECO:0000313" key="2">
    <source>
        <dbReference type="EMBL" id="KAF1998399.1"/>
    </source>
</evidence>
<keyword evidence="3" id="KW-1185">Reference proteome</keyword>
<dbReference type="EMBL" id="ML977604">
    <property type="protein sequence ID" value="KAF1998399.1"/>
    <property type="molecule type" value="Genomic_DNA"/>
</dbReference>
<proteinExistence type="predicted"/>
<sequence length="282" mass="31053">MPLRTRIKRAFTRGSNDENGRKTSKPKKIVDPNVYQPGEKMPPMKYRRPVDPVHKEKLEAFAWTTAWRRKSDHSVYSPMGSRMPSRKASLSTLGRKSIGGRSTRKLSSRGTDIIGVDSGIGGSVVGDGDGAAEGQLKEGSDEEGDVSNVGLSRHPTNDPTSPRRKSSSIRSPSLRSSSITRRSHSFRATSGAGRRSHSFTRPTALKPDVPFSPAELELALERSHLDTHKEESDRSGNTSGKRTPGNAVLMPSNARSARDIERENEEAIESGDDEDEYEDIWQ</sequence>
<feature type="region of interest" description="Disordered" evidence="1">
    <location>
        <begin position="73"/>
        <end position="282"/>
    </location>
</feature>
<feature type="compositionally biased region" description="Low complexity" evidence="1">
    <location>
        <begin position="168"/>
        <end position="180"/>
    </location>
</feature>
<feature type="compositionally biased region" description="Basic and acidic residues" evidence="1">
    <location>
        <begin position="219"/>
        <end position="234"/>
    </location>
</feature>
<accession>A0A6A5WC71</accession>
<protein>
    <submittedName>
        <fullName evidence="2">Uncharacterized protein</fullName>
    </submittedName>
</protein>
<reference evidence="2" key="1">
    <citation type="journal article" date="2020" name="Stud. Mycol.">
        <title>101 Dothideomycetes genomes: a test case for predicting lifestyles and emergence of pathogens.</title>
        <authorList>
            <person name="Haridas S."/>
            <person name="Albert R."/>
            <person name="Binder M."/>
            <person name="Bloem J."/>
            <person name="Labutti K."/>
            <person name="Salamov A."/>
            <person name="Andreopoulos B."/>
            <person name="Baker S."/>
            <person name="Barry K."/>
            <person name="Bills G."/>
            <person name="Bluhm B."/>
            <person name="Cannon C."/>
            <person name="Castanera R."/>
            <person name="Culley D."/>
            <person name="Daum C."/>
            <person name="Ezra D."/>
            <person name="Gonzalez J."/>
            <person name="Henrissat B."/>
            <person name="Kuo A."/>
            <person name="Liang C."/>
            <person name="Lipzen A."/>
            <person name="Lutzoni F."/>
            <person name="Magnuson J."/>
            <person name="Mondo S."/>
            <person name="Nolan M."/>
            <person name="Ohm R."/>
            <person name="Pangilinan J."/>
            <person name="Park H.-J."/>
            <person name="Ramirez L."/>
            <person name="Alfaro M."/>
            <person name="Sun H."/>
            <person name="Tritt A."/>
            <person name="Yoshinaga Y."/>
            <person name="Zwiers L.-H."/>
            <person name="Turgeon B."/>
            <person name="Goodwin S."/>
            <person name="Spatafora J."/>
            <person name="Crous P."/>
            <person name="Grigoriev I."/>
        </authorList>
    </citation>
    <scope>NUCLEOTIDE SEQUENCE</scope>
    <source>
        <strain evidence="2">CBS 123094</strain>
    </source>
</reference>
<feature type="compositionally biased region" description="Gly residues" evidence="1">
    <location>
        <begin position="118"/>
        <end position="131"/>
    </location>
</feature>
<dbReference type="AlphaFoldDB" id="A0A6A5WC71"/>
<dbReference type="Proteomes" id="UP000799779">
    <property type="component" value="Unassembled WGS sequence"/>
</dbReference>
<name>A0A6A5WC71_9PLEO</name>
<gene>
    <name evidence="2" type="ORF">P154DRAFT_251309</name>
</gene>
<feature type="region of interest" description="Disordered" evidence="1">
    <location>
        <begin position="1"/>
        <end position="48"/>
    </location>
</feature>